<feature type="domain" description="AAA" evidence="1">
    <location>
        <begin position="5"/>
        <end position="73"/>
    </location>
</feature>
<protein>
    <recommendedName>
        <fullName evidence="1">AAA domain-containing protein</fullName>
    </recommendedName>
</protein>
<organism evidence="2">
    <name type="scientific">marine sediment metagenome</name>
    <dbReference type="NCBI Taxonomy" id="412755"/>
    <lineage>
        <taxon>unclassified sequences</taxon>
        <taxon>metagenomes</taxon>
        <taxon>ecological metagenomes</taxon>
    </lineage>
</organism>
<accession>X1VA52</accession>
<reference evidence="2" key="1">
    <citation type="journal article" date="2014" name="Front. Microbiol.">
        <title>High frequency of phylogenetically diverse reductive dehalogenase-homologous genes in deep subseafloor sedimentary metagenomes.</title>
        <authorList>
            <person name="Kawai M."/>
            <person name="Futagami T."/>
            <person name="Toyoda A."/>
            <person name="Takaki Y."/>
            <person name="Nishi S."/>
            <person name="Hori S."/>
            <person name="Arai W."/>
            <person name="Tsubouchi T."/>
            <person name="Morono Y."/>
            <person name="Uchiyama I."/>
            <person name="Ito T."/>
            <person name="Fujiyama A."/>
            <person name="Inagaki F."/>
            <person name="Takami H."/>
        </authorList>
    </citation>
    <scope>NUCLEOTIDE SEQUENCE</scope>
    <source>
        <strain evidence="2">Expedition CK06-06</strain>
    </source>
</reference>
<feature type="non-terminal residue" evidence="2">
    <location>
        <position position="175"/>
    </location>
</feature>
<dbReference type="Pfam" id="PF13173">
    <property type="entry name" value="AAA_14"/>
    <property type="match status" value="1"/>
</dbReference>
<comment type="caution">
    <text evidence="2">The sequence shown here is derived from an EMBL/GenBank/DDBJ whole genome shotgun (WGS) entry which is preliminary data.</text>
</comment>
<gene>
    <name evidence="2" type="ORF">S12H4_28357</name>
</gene>
<dbReference type="PANTHER" id="PTHR43566">
    <property type="entry name" value="CONSERVED PROTEIN"/>
    <property type="match status" value="1"/>
</dbReference>
<evidence type="ECO:0000313" key="2">
    <source>
        <dbReference type="EMBL" id="GAJ02500.1"/>
    </source>
</evidence>
<dbReference type="InterPro" id="IPR041682">
    <property type="entry name" value="AAA_14"/>
</dbReference>
<dbReference type="AlphaFoldDB" id="X1VA52"/>
<name>X1VA52_9ZZZZ</name>
<dbReference type="PANTHER" id="PTHR43566:SF1">
    <property type="entry name" value="AAA+ ATPASE DOMAIN-CONTAINING PROTEIN"/>
    <property type="match status" value="1"/>
</dbReference>
<evidence type="ECO:0000259" key="1">
    <source>
        <dbReference type="Pfam" id="PF13173"/>
    </source>
</evidence>
<proteinExistence type="predicted"/>
<dbReference type="EMBL" id="BARW01016258">
    <property type="protein sequence ID" value="GAJ02500.1"/>
    <property type="molecule type" value="Genomic_DNA"/>
</dbReference>
<sequence length="175" mass="20039">MEEPEVFLQQHKDKRLVLDEIHRLQNPSEILKIAADHYSGIKILATGSSTLGASAKFRDTLTGRKEEIWLTPLISDDLICFGNTRLDHRFQRGGLPPFFLSGHYPGKDYQEWFDALWAKDIQELFSLERRFSFLRFAELLYANSGGLFEASKYAAPCEVSRTTISNYLSVLEATF</sequence>